<protein>
    <submittedName>
        <fullName evidence="2">Uu.00g094590.m01.CDS01</fullName>
    </submittedName>
</protein>
<dbReference type="Proteomes" id="UP001295740">
    <property type="component" value="Unassembled WGS sequence"/>
</dbReference>
<feature type="region of interest" description="Disordered" evidence="1">
    <location>
        <begin position="123"/>
        <end position="151"/>
    </location>
</feature>
<evidence type="ECO:0000313" key="3">
    <source>
        <dbReference type="Proteomes" id="UP001295740"/>
    </source>
</evidence>
<dbReference type="EMBL" id="CAUWAG010000010">
    <property type="protein sequence ID" value="CAJ2508273.1"/>
    <property type="molecule type" value="Genomic_DNA"/>
</dbReference>
<keyword evidence="3" id="KW-1185">Reference proteome</keyword>
<sequence>MQGNTEGPVYITTDLVPADLPRRRYDDRDDEYGGLEVSKDYDWGFKHHGLDIAALVDGKWTGYVSHTVEFKTIKHKSRMQRTIRSRKTPPWLSSYNRTRSHNIMTLGLLSPPLHAVVKNDGNEAAGMEDAGNEADGNGNAADTGSAPLQSIPDVPVHATANRLRVENLVNNMPPNPSNLTAMEHFLQIVVAQELANRGVTDPFLISNMFLLQGLWLIVVF</sequence>
<name>A0AAI8VI80_9PEZI</name>
<feature type="compositionally biased region" description="Low complexity" evidence="1">
    <location>
        <begin position="133"/>
        <end position="142"/>
    </location>
</feature>
<organism evidence="2 3">
    <name type="scientific">Anthostomella pinea</name>
    <dbReference type="NCBI Taxonomy" id="933095"/>
    <lineage>
        <taxon>Eukaryota</taxon>
        <taxon>Fungi</taxon>
        <taxon>Dikarya</taxon>
        <taxon>Ascomycota</taxon>
        <taxon>Pezizomycotina</taxon>
        <taxon>Sordariomycetes</taxon>
        <taxon>Xylariomycetidae</taxon>
        <taxon>Xylariales</taxon>
        <taxon>Xylariaceae</taxon>
        <taxon>Anthostomella</taxon>
    </lineage>
</organism>
<comment type="caution">
    <text evidence="2">The sequence shown here is derived from an EMBL/GenBank/DDBJ whole genome shotgun (WGS) entry which is preliminary data.</text>
</comment>
<evidence type="ECO:0000256" key="1">
    <source>
        <dbReference type="SAM" id="MobiDB-lite"/>
    </source>
</evidence>
<evidence type="ECO:0000313" key="2">
    <source>
        <dbReference type="EMBL" id="CAJ2508273.1"/>
    </source>
</evidence>
<dbReference type="AlphaFoldDB" id="A0AAI8VI80"/>
<proteinExistence type="predicted"/>
<reference evidence="2" key="1">
    <citation type="submission" date="2023-10" db="EMBL/GenBank/DDBJ databases">
        <authorList>
            <person name="Hackl T."/>
        </authorList>
    </citation>
    <scope>NUCLEOTIDE SEQUENCE</scope>
</reference>
<accession>A0AAI8VI80</accession>
<gene>
    <name evidence="2" type="ORF">KHLLAP_LOCUS8741</name>
</gene>